<dbReference type="InterPro" id="IPR029058">
    <property type="entry name" value="AB_hydrolase_fold"/>
</dbReference>
<dbReference type="Pfam" id="PF12146">
    <property type="entry name" value="Hydrolase_4"/>
    <property type="match status" value="1"/>
</dbReference>
<keyword evidence="7" id="KW-1185">Reference proteome</keyword>
<comment type="caution">
    <text evidence="6">The sequence shown here is derived from an EMBL/GenBank/DDBJ whole genome shotgun (WGS) entry which is preliminary data.</text>
</comment>
<keyword evidence="3" id="KW-0472">Membrane</keyword>
<dbReference type="EMBL" id="JAIULA010000006">
    <property type="protein sequence ID" value="MCP0886612.1"/>
    <property type="molecule type" value="Genomic_DNA"/>
</dbReference>
<dbReference type="PANTHER" id="PTHR12277">
    <property type="entry name" value="ALPHA/BETA HYDROLASE DOMAIN-CONTAINING PROTEIN"/>
    <property type="match status" value="1"/>
</dbReference>
<name>A0A9X2FIS8_9LACO</name>
<dbReference type="SUPFAM" id="SSF53474">
    <property type="entry name" value="alpha/beta-Hydrolases"/>
    <property type="match status" value="1"/>
</dbReference>
<dbReference type="InterPro" id="IPR022742">
    <property type="entry name" value="Hydrolase_4"/>
</dbReference>
<dbReference type="InterPro" id="IPR009459">
    <property type="entry name" value="MucBP_dom"/>
</dbReference>
<gene>
    <name evidence="6" type="ORF">LB941_04585</name>
</gene>
<dbReference type="Gene3D" id="3.10.20.320">
    <property type="entry name" value="Putative peptidoglycan bound protein (lpxtg motif)"/>
    <property type="match status" value="3"/>
</dbReference>
<evidence type="ECO:0000259" key="4">
    <source>
        <dbReference type="Pfam" id="PF06458"/>
    </source>
</evidence>
<feature type="domain" description="MucBP" evidence="4">
    <location>
        <begin position="523"/>
        <end position="584"/>
    </location>
</feature>
<evidence type="ECO:0000313" key="6">
    <source>
        <dbReference type="EMBL" id="MCP0886612.1"/>
    </source>
</evidence>
<feature type="domain" description="MucBP" evidence="4">
    <location>
        <begin position="592"/>
        <end position="653"/>
    </location>
</feature>
<dbReference type="RefSeq" id="WP_253359860.1">
    <property type="nucleotide sequence ID" value="NZ_JAIULA010000006.1"/>
</dbReference>
<evidence type="ECO:0000313" key="7">
    <source>
        <dbReference type="Proteomes" id="UP001139006"/>
    </source>
</evidence>
<feature type="transmembrane region" description="Helical" evidence="3">
    <location>
        <begin position="786"/>
        <end position="806"/>
    </location>
</feature>
<feature type="domain" description="MucBP" evidence="4">
    <location>
        <begin position="662"/>
        <end position="724"/>
    </location>
</feature>
<evidence type="ECO:0000259" key="5">
    <source>
        <dbReference type="Pfam" id="PF12146"/>
    </source>
</evidence>
<accession>A0A9X2FIS8</accession>
<sequence length="812" mass="88072">MKKGSYLKPLYLTKRAVATGAAAILLLTMPCQSIIRVSADAIVASSSSASSQTAASSSSSIASSSNQENTTANTSATVTSSNATASSASTAANSSSQAVLSVNSTTTSNSNNLAAKINNDSKLSSTDKSKLTAILTDDSDEITIDDVGKGANFKPKVYLEYFSEKLNDVVAFANGDKLKLELGLVYLLIDQTNDGNIASRFDVSSDTIKHLITTYILYDVAFAKKSVLLSLVYGSTTLSNNSDANGLYPNTTQLTGSTLNNEDGQQMNLKAYYVNQNSDKTVVIHCGFRGNWNDGIKTPEYDVFYNKGYNLLFVDSRATGGSDGNYITYGQYESDDVLYWINQEIQARPNQKIVLYGTSMGAATMMSVLAKNPPANVKGIIENCGFKSIDEQLRYTYSSTIAPALAKIVGSWLDIASDKAHEDLYMGLMKTYYFDQELKLNTTQNLPEIGMATNISKLIIHGDADTVVPVSNAKTLYSLSNGYKDELIVAGADHGKSQEVAPTAYQEHIDSFFDTIFNKKFSVAVNYKDADNNEIAKASELTGNIGDAYQANQKDIPGYTFKEVKGNPKGTFTNQNQTVTYVYTKNPIKTSNVIVNYIDTAHNEIAKAVELTGNIGDAYQTTQKDIDGYTFKEVTGNTKGTFSNQTQVVTYLYIKNSVKTSTVTINYKDTDNNVIAKPSQLTGNIGDAYQTTQRNIAGYTFKEVKGNAKGTFSEKDQTVTYIYTKNSNTDNDGNNSNTNGSDSNNTNSQNSNVSNNIDSKNNNPSLDNMVAAHILPQSGETNFEKATMFGIILITLSIIGACFITIKRNKKI</sequence>
<dbReference type="Pfam" id="PF06458">
    <property type="entry name" value="MucBP"/>
    <property type="match status" value="3"/>
</dbReference>
<feature type="region of interest" description="Disordered" evidence="2">
    <location>
        <begin position="56"/>
        <end position="77"/>
    </location>
</feature>
<feature type="region of interest" description="Disordered" evidence="2">
    <location>
        <begin position="724"/>
        <end position="764"/>
    </location>
</feature>
<feature type="compositionally biased region" description="Low complexity" evidence="2">
    <location>
        <begin position="726"/>
        <end position="764"/>
    </location>
</feature>
<feature type="domain" description="Serine aminopeptidase S33" evidence="5">
    <location>
        <begin position="304"/>
        <end position="478"/>
    </location>
</feature>
<organism evidence="6 7">
    <name type="scientific">Ligilactobacillus ubinensis</name>
    <dbReference type="NCBI Taxonomy" id="2876789"/>
    <lineage>
        <taxon>Bacteria</taxon>
        <taxon>Bacillati</taxon>
        <taxon>Bacillota</taxon>
        <taxon>Bacilli</taxon>
        <taxon>Lactobacillales</taxon>
        <taxon>Lactobacillaceae</taxon>
        <taxon>Ligilactobacillus</taxon>
    </lineage>
</organism>
<reference evidence="6 7" key="1">
    <citation type="journal article" date="2023" name="Int. J. Syst. Evol. Microbiol.">
        <title>Ligilactobacillus ubinensis sp. nov., a novel species isolated from the wild ferment of a durian fruit (Durio zibethinus).</title>
        <authorList>
            <person name="Heng Y.C."/>
            <person name="Menon N."/>
            <person name="Chen B."/>
            <person name="Loo B.Z.L."/>
            <person name="Wong G.W.J."/>
            <person name="Lim A.C.H."/>
            <person name="Silvaraju S."/>
            <person name="Kittelmann S."/>
        </authorList>
    </citation>
    <scope>NUCLEOTIDE SEQUENCE [LARGE SCALE GENOMIC DNA]</scope>
    <source>
        <strain evidence="6 7">WILCCON 0076</strain>
    </source>
</reference>
<dbReference type="AlphaFoldDB" id="A0A9X2FIS8"/>
<evidence type="ECO:0000256" key="2">
    <source>
        <dbReference type="SAM" id="MobiDB-lite"/>
    </source>
</evidence>
<evidence type="ECO:0000256" key="3">
    <source>
        <dbReference type="SAM" id="Phobius"/>
    </source>
</evidence>
<keyword evidence="1" id="KW-0677">Repeat</keyword>
<evidence type="ECO:0000256" key="1">
    <source>
        <dbReference type="ARBA" id="ARBA00022737"/>
    </source>
</evidence>
<protein>
    <submittedName>
        <fullName evidence="6">MucBP domain-containing protein</fullName>
    </submittedName>
</protein>
<keyword evidence="3" id="KW-1133">Transmembrane helix</keyword>
<dbReference type="Proteomes" id="UP001139006">
    <property type="component" value="Unassembled WGS sequence"/>
</dbReference>
<keyword evidence="3" id="KW-0812">Transmembrane</keyword>
<proteinExistence type="predicted"/>
<dbReference type="Gene3D" id="3.40.50.1820">
    <property type="entry name" value="alpha/beta hydrolase"/>
    <property type="match status" value="1"/>
</dbReference>